<reference evidence="4" key="1">
    <citation type="submission" date="2017-02" db="EMBL/GenBank/DDBJ databases">
        <authorList>
            <person name="Varghese N."/>
            <person name="Submissions S."/>
        </authorList>
    </citation>
    <scope>NUCLEOTIDE SEQUENCE [LARGE SCALE GENOMIC DNA]</scope>
    <source>
        <strain evidence="4">ATCC 700200</strain>
    </source>
</reference>
<dbReference type="STRING" id="48467.SAMN02745166_03996"/>
<evidence type="ECO:0000256" key="1">
    <source>
        <dbReference type="SAM" id="MobiDB-lite"/>
    </source>
</evidence>
<accession>A0A1T4YSA4</accession>
<dbReference type="Pfam" id="PF01807">
    <property type="entry name" value="Zn_ribbon_DnaG"/>
    <property type="match status" value="1"/>
</dbReference>
<dbReference type="GO" id="GO:0003677">
    <property type="term" value="F:DNA binding"/>
    <property type="evidence" value="ECO:0007669"/>
    <property type="project" value="InterPro"/>
</dbReference>
<protein>
    <submittedName>
        <fullName evidence="3">CHC2 zinc finger</fullName>
    </submittedName>
</protein>
<dbReference type="AlphaFoldDB" id="A0A1T4YSA4"/>
<dbReference type="Gene3D" id="3.90.580.10">
    <property type="entry name" value="Zinc finger, CHC2-type domain"/>
    <property type="match status" value="1"/>
</dbReference>
<evidence type="ECO:0000259" key="2">
    <source>
        <dbReference type="SMART" id="SM00400"/>
    </source>
</evidence>
<dbReference type="GO" id="GO:0003899">
    <property type="term" value="F:DNA-directed RNA polymerase activity"/>
    <property type="evidence" value="ECO:0007669"/>
    <property type="project" value="InterPro"/>
</dbReference>
<dbReference type="RefSeq" id="WP_078815155.1">
    <property type="nucleotide sequence ID" value="NZ_FUYE01000016.1"/>
</dbReference>
<gene>
    <name evidence="3" type="ORF">SAMN02745166_03996</name>
</gene>
<feature type="compositionally biased region" description="Polar residues" evidence="1">
    <location>
        <begin position="90"/>
        <end position="101"/>
    </location>
</feature>
<dbReference type="GO" id="GO:0006260">
    <property type="term" value="P:DNA replication"/>
    <property type="evidence" value="ECO:0007669"/>
    <property type="project" value="InterPro"/>
</dbReference>
<proteinExistence type="predicted"/>
<dbReference type="EMBL" id="FUYE01000016">
    <property type="protein sequence ID" value="SKB04161.1"/>
    <property type="molecule type" value="Genomic_DNA"/>
</dbReference>
<dbReference type="Proteomes" id="UP000190774">
    <property type="component" value="Unassembled WGS sequence"/>
</dbReference>
<dbReference type="InterPro" id="IPR036977">
    <property type="entry name" value="DNA_primase_Znf_CHC2"/>
</dbReference>
<sequence length="357" mass="38198">MQNDLRLLKDKLLIPEVWQRLGLQGSPGKACRSPFRQDRHPSFSIHEAGRRWKDHGTGQSGDVIDFIAAACQVDNAEATRRFLALAGVQPQPSGSTSQSCATKAHRGGRPVSLKSQRPNSTPTPSPGPGPGPGNPGTVLHRGSAANVEAVARSRGLDPAAVALARGLGTLAFAEICGSPCWLLGDGAQRIVEARRMDGLPFPEYAGLGERKAHTLRGSHKDWPVGAAVLKDLPHIRALMLVEGGPDYLAALHFILRAEAWDVLPIAMLGRSAGSRIAPEALDLIGGRPVRIYPHQDADGGGLASAKTWADQLHAHGSAVQIFQLCELHRQDGRPIKDLNDAVELDSTEHLHLQKLTP</sequence>
<name>A0A1T4YSA4_9BACT</name>
<feature type="domain" description="Zinc finger CHC2-type" evidence="2">
    <location>
        <begin position="34"/>
        <end position="83"/>
    </location>
</feature>
<keyword evidence="4" id="KW-1185">Reference proteome</keyword>
<feature type="region of interest" description="Disordered" evidence="1">
    <location>
        <begin position="88"/>
        <end position="140"/>
    </location>
</feature>
<dbReference type="SUPFAM" id="SSF57783">
    <property type="entry name" value="Zinc beta-ribbon"/>
    <property type="match status" value="1"/>
</dbReference>
<dbReference type="OrthoDB" id="8536512at2"/>
<dbReference type="InterPro" id="IPR002694">
    <property type="entry name" value="Znf_CHC2"/>
</dbReference>
<dbReference type="SMART" id="SM00400">
    <property type="entry name" value="ZnF_CHCC"/>
    <property type="match status" value="1"/>
</dbReference>
<evidence type="ECO:0000313" key="4">
    <source>
        <dbReference type="Proteomes" id="UP000190774"/>
    </source>
</evidence>
<feature type="compositionally biased region" description="Pro residues" evidence="1">
    <location>
        <begin position="121"/>
        <end position="133"/>
    </location>
</feature>
<dbReference type="GO" id="GO:0008270">
    <property type="term" value="F:zinc ion binding"/>
    <property type="evidence" value="ECO:0007669"/>
    <property type="project" value="InterPro"/>
</dbReference>
<evidence type="ECO:0000313" key="3">
    <source>
        <dbReference type="EMBL" id="SKB04161.1"/>
    </source>
</evidence>
<organism evidence="3 4">
    <name type="scientific">Prosthecobacter debontii</name>
    <dbReference type="NCBI Taxonomy" id="48467"/>
    <lineage>
        <taxon>Bacteria</taxon>
        <taxon>Pseudomonadati</taxon>
        <taxon>Verrucomicrobiota</taxon>
        <taxon>Verrucomicrobiia</taxon>
        <taxon>Verrucomicrobiales</taxon>
        <taxon>Verrucomicrobiaceae</taxon>
        <taxon>Prosthecobacter</taxon>
    </lineage>
</organism>